<organism evidence="1">
    <name type="scientific">Aspergillus niger</name>
    <dbReference type="NCBI Taxonomy" id="5061"/>
    <lineage>
        <taxon>Eukaryota</taxon>
        <taxon>Fungi</taxon>
        <taxon>Dikarya</taxon>
        <taxon>Ascomycota</taxon>
        <taxon>Pezizomycotina</taxon>
        <taxon>Eurotiomycetes</taxon>
        <taxon>Eurotiomycetidae</taxon>
        <taxon>Eurotiales</taxon>
        <taxon>Aspergillaceae</taxon>
        <taxon>Aspergillus</taxon>
        <taxon>Aspergillus subgen. Circumdati</taxon>
    </lineage>
</organism>
<protein>
    <submittedName>
        <fullName evidence="1">Uncharacterized protein</fullName>
    </submittedName>
</protein>
<gene>
    <name evidence="1" type="ORF">An14g05940</name>
</gene>
<accession>A0AAJ8E011</accession>
<evidence type="ECO:0000313" key="1">
    <source>
        <dbReference type="RefSeq" id="XP_059602390.1"/>
    </source>
</evidence>
<proteinExistence type="predicted"/>
<dbReference type="RefSeq" id="XP_059602390.1">
    <property type="nucleotide sequence ID" value="XM_059744328.1"/>
</dbReference>
<dbReference type="KEGG" id="ang:An14g05940"/>
<reference evidence="1" key="1">
    <citation type="submission" date="2025-02" db="EMBL/GenBank/DDBJ databases">
        <authorList>
            <consortium name="NCBI Genome Project"/>
        </authorList>
    </citation>
    <scope>NUCLEOTIDE SEQUENCE</scope>
</reference>
<dbReference type="GeneID" id="84593042"/>
<name>A0AAJ8E011_ASPNG</name>
<dbReference type="AlphaFoldDB" id="A0AAJ8E011"/>
<reference evidence="1" key="2">
    <citation type="submission" date="2025-08" db="UniProtKB">
        <authorList>
            <consortium name="RefSeq"/>
        </authorList>
    </citation>
    <scope>IDENTIFICATION</scope>
</reference>
<dbReference type="VEuPathDB" id="FungiDB:An14g05940"/>
<sequence>MVECGMGVRAVVAFCDEREISRPGYNTFIIPSFLPMSLNVKIESGQNGGTFDDRYSAGDIRADCRNNVLAAGEEKLRYLQKFMQYLSQRRITFGRISLSPGSLAINEPLNPILWVMVLLIDRSVNRLGSRYSSIHFSVLDNKAGRLCCYDDIGIMRFYSWLQKCITSMEDLVYRIYIVGLVRNLHAMNVMCTLKGWALPWIRSPTLNELYAFIASQLEGRVMDTRTQLGRWLYKIALCHPSLLSFIFETVSMHLWPEVE</sequence>